<dbReference type="eggNOG" id="ENOG502Z9U7">
    <property type="taxonomic scope" value="Bacteria"/>
</dbReference>
<protein>
    <submittedName>
        <fullName evidence="2">Coagulation factor 5/8 type domain protein</fullName>
    </submittedName>
</protein>
<evidence type="ECO:0000313" key="3">
    <source>
        <dbReference type="Proteomes" id="UP000006860"/>
    </source>
</evidence>
<proteinExistence type="predicted"/>
<dbReference type="HOGENOM" id="CLU_026779_0_0_0"/>
<sequence>MRREFRFGPFSGLLLMVCTLLSSDSAVAADERPFGIQIIDEQTGRGVPLVELTTVNRVNFITDSAGWAAIDEPSLNGQRVFFSVKSHGYEFPADGFGYRGKTLRVQPSETATLKIHRKNIAERLCRLTGAGIYQDSVSLGRDTPIEHPLLNAGVLGSDSVVNAIFKNRMHWFWGDTNLPQYPLGLFHVPGATSPLPSAAEVNVDRGLNFRYFTDEIGLARNSCEMPGKGPTWIDGLTVLEDDAGNEKMFAHFVKVRPSMETYERGLVEFDDSTNRFRQVRKLQLDNPLHPFGHPVRVEENGEDYIYFCSPFPYVRVPAAVESFLDPAQYEAFTCLVKNGENELPRVQRDMNGKPDYAWRTNGIPFDVKLTEALLKDGTLEADDLVFSLRDSESDKRIRVHNGSLSWNEYRKKWILIATELEGSSLLGEIWFAETTSPIGPWGKAVKVVTHDDYSFYNPKQHPEYAQKEGRIVYFEGTYTHTFSGNPVATPRYDYNQIMYRLDLDDPRLLRNAPQNEE</sequence>
<name>F0SQ13_RUBBR</name>
<dbReference type="RefSeq" id="WP_013629909.1">
    <property type="nucleotide sequence ID" value="NC_015174.1"/>
</dbReference>
<dbReference type="AlphaFoldDB" id="F0SQ13"/>
<keyword evidence="1" id="KW-0732">Signal</keyword>
<dbReference type="EMBL" id="CP002546">
    <property type="protein sequence ID" value="ADY61190.1"/>
    <property type="molecule type" value="Genomic_DNA"/>
</dbReference>
<evidence type="ECO:0000313" key="2">
    <source>
        <dbReference type="EMBL" id="ADY61190.1"/>
    </source>
</evidence>
<dbReference type="KEGG" id="pbs:Plabr_3593"/>
<feature type="chain" id="PRO_5003260732" evidence="1">
    <location>
        <begin position="29"/>
        <end position="517"/>
    </location>
</feature>
<organism evidence="2 3">
    <name type="scientific">Rubinisphaera brasiliensis (strain ATCC 49424 / DSM 5305 / JCM 21570 / IAM 15109 / NBRC 103401 / IFAM 1448)</name>
    <name type="common">Planctomyces brasiliensis</name>
    <dbReference type="NCBI Taxonomy" id="756272"/>
    <lineage>
        <taxon>Bacteria</taxon>
        <taxon>Pseudomonadati</taxon>
        <taxon>Planctomycetota</taxon>
        <taxon>Planctomycetia</taxon>
        <taxon>Planctomycetales</taxon>
        <taxon>Planctomycetaceae</taxon>
        <taxon>Rubinisphaera</taxon>
    </lineage>
</organism>
<feature type="signal peptide" evidence="1">
    <location>
        <begin position="1"/>
        <end position="28"/>
    </location>
</feature>
<accession>F0SQ13</accession>
<keyword evidence="3" id="KW-1185">Reference proteome</keyword>
<dbReference type="OrthoDB" id="210667at2"/>
<gene>
    <name evidence="2" type="ordered locus">Plabr_3593</name>
</gene>
<dbReference type="Proteomes" id="UP000006860">
    <property type="component" value="Chromosome"/>
</dbReference>
<evidence type="ECO:0000256" key="1">
    <source>
        <dbReference type="SAM" id="SignalP"/>
    </source>
</evidence>
<reference evidence="3" key="1">
    <citation type="submission" date="2011-02" db="EMBL/GenBank/DDBJ databases">
        <title>The complete genome of Planctomyces brasiliensis DSM 5305.</title>
        <authorList>
            <person name="Lucas S."/>
            <person name="Copeland A."/>
            <person name="Lapidus A."/>
            <person name="Bruce D."/>
            <person name="Goodwin L."/>
            <person name="Pitluck S."/>
            <person name="Kyrpides N."/>
            <person name="Mavromatis K."/>
            <person name="Pagani I."/>
            <person name="Ivanova N."/>
            <person name="Ovchinnikova G."/>
            <person name="Lu M."/>
            <person name="Detter J.C."/>
            <person name="Han C."/>
            <person name="Land M."/>
            <person name="Hauser L."/>
            <person name="Markowitz V."/>
            <person name="Cheng J.-F."/>
            <person name="Hugenholtz P."/>
            <person name="Woyke T."/>
            <person name="Wu D."/>
            <person name="Tindall B."/>
            <person name="Pomrenke H.G."/>
            <person name="Brambilla E."/>
            <person name="Klenk H.-P."/>
            <person name="Eisen J.A."/>
        </authorList>
    </citation>
    <scope>NUCLEOTIDE SEQUENCE [LARGE SCALE GENOMIC DNA]</scope>
    <source>
        <strain evidence="3">ATCC 49424 / DSM 5305 / JCM 21570 / NBRC 103401 / IFAM 1448</strain>
    </source>
</reference>